<accession>A0AAD4GQX9</accession>
<protein>
    <recommendedName>
        <fullName evidence="3">Fumarylacetoacetase-like C-terminal domain-containing protein</fullName>
    </recommendedName>
</protein>
<dbReference type="AlphaFoldDB" id="A0AAD4GQX9"/>
<reference evidence="4" key="1">
    <citation type="journal article" date="2019" name="Beilstein J. Org. Chem.">
        <title>Nanangenines: drimane sesquiterpenoids as the dominant metabolite cohort of a novel Australian fungus, Aspergillus nanangensis.</title>
        <authorList>
            <person name="Lacey H.J."/>
            <person name="Gilchrist C.L.M."/>
            <person name="Crombie A."/>
            <person name="Kalaitzis J.A."/>
            <person name="Vuong D."/>
            <person name="Rutledge P.J."/>
            <person name="Turner P."/>
            <person name="Pitt J.I."/>
            <person name="Lacey E."/>
            <person name="Chooi Y.H."/>
            <person name="Piggott A.M."/>
        </authorList>
    </citation>
    <scope>NUCLEOTIDE SEQUENCE</scope>
    <source>
        <strain evidence="4">MST-FP2251</strain>
    </source>
</reference>
<dbReference type="PANTHER" id="PTHR11820">
    <property type="entry name" value="ACYLPYRUVASE"/>
    <property type="match status" value="1"/>
</dbReference>
<dbReference type="GO" id="GO:0046872">
    <property type="term" value="F:metal ion binding"/>
    <property type="evidence" value="ECO:0007669"/>
    <property type="project" value="UniProtKB-KW"/>
</dbReference>
<dbReference type="Gene3D" id="3.90.850.10">
    <property type="entry name" value="Fumarylacetoacetase-like, C-terminal domain"/>
    <property type="match status" value="1"/>
</dbReference>
<keyword evidence="2" id="KW-0479">Metal-binding</keyword>
<dbReference type="Proteomes" id="UP001194746">
    <property type="component" value="Unassembled WGS sequence"/>
</dbReference>
<evidence type="ECO:0000256" key="2">
    <source>
        <dbReference type="ARBA" id="ARBA00022723"/>
    </source>
</evidence>
<evidence type="ECO:0000259" key="3">
    <source>
        <dbReference type="Pfam" id="PF01557"/>
    </source>
</evidence>
<evidence type="ECO:0000313" key="4">
    <source>
        <dbReference type="EMBL" id="KAF9884833.1"/>
    </source>
</evidence>
<dbReference type="GO" id="GO:0006107">
    <property type="term" value="P:oxaloacetate metabolic process"/>
    <property type="evidence" value="ECO:0007669"/>
    <property type="project" value="UniProtKB-ARBA"/>
</dbReference>
<dbReference type="Pfam" id="PF01557">
    <property type="entry name" value="FAA_hydrolase"/>
    <property type="match status" value="1"/>
</dbReference>
<comment type="similarity">
    <text evidence="1">Belongs to the FAH family.</text>
</comment>
<reference evidence="4" key="2">
    <citation type="submission" date="2020-02" db="EMBL/GenBank/DDBJ databases">
        <authorList>
            <person name="Gilchrist C.L.M."/>
            <person name="Chooi Y.-H."/>
        </authorList>
    </citation>
    <scope>NUCLEOTIDE SEQUENCE</scope>
    <source>
        <strain evidence="4">MST-FP2251</strain>
    </source>
</reference>
<dbReference type="FunFam" id="3.90.850.10:FF:000002">
    <property type="entry name" value="2-hydroxyhepta-2,4-diene-1,7-dioate isomerase"/>
    <property type="match status" value="1"/>
</dbReference>
<keyword evidence="5" id="KW-1185">Reference proteome</keyword>
<sequence length="292" mass="32008">MPSWTHLVRFVAVEDNHIHLGQLVDPSRDVGKDTLNGVKIAVYLIEGSIFDGRVTETTLHIKQVLNPSVMLLSPVSVEQCNYIRCLGLNYLDHAQEANLPLPQVPILFTKPRSALADPYPATINIPKCAQDNTSDYESELCVVIGKTGRDIPEDKALEYVLGYTASNDVSARSLQMATAQWSFSKGLDGSCPIGPVLVAPSVIRDPQTLRVQGLHNGTVVQDGHTKDMIFSIQKQISYLSQGTTLEAGTIFLTGTPAGIGYFRNPRVVLKDGDEFSVEIEQIGTLVNKVRYE</sequence>
<proteinExistence type="inferred from homology"/>
<comment type="caution">
    <text evidence="4">The sequence shown here is derived from an EMBL/GenBank/DDBJ whole genome shotgun (WGS) entry which is preliminary data.</text>
</comment>
<gene>
    <name evidence="4" type="ORF">FE257_001176</name>
</gene>
<dbReference type="GO" id="GO:0050163">
    <property type="term" value="F:oxaloacetate tautomerase activity"/>
    <property type="evidence" value="ECO:0007669"/>
    <property type="project" value="UniProtKB-ARBA"/>
</dbReference>
<dbReference type="SUPFAM" id="SSF56529">
    <property type="entry name" value="FAH"/>
    <property type="match status" value="1"/>
</dbReference>
<dbReference type="InterPro" id="IPR036663">
    <property type="entry name" value="Fumarylacetoacetase_C_sf"/>
</dbReference>
<organism evidence="4 5">
    <name type="scientific">Aspergillus nanangensis</name>
    <dbReference type="NCBI Taxonomy" id="2582783"/>
    <lineage>
        <taxon>Eukaryota</taxon>
        <taxon>Fungi</taxon>
        <taxon>Dikarya</taxon>
        <taxon>Ascomycota</taxon>
        <taxon>Pezizomycotina</taxon>
        <taxon>Eurotiomycetes</taxon>
        <taxon>Eurotiomycetidae</taxon>
        <taxon>Eurotiales</taxon>
        <taxon>Aspergillaceae</taxon>
        <taxon>Aspergillus</taxon>
        <taxon>Aspergillus subgen. Circumdati</taxon>
    </lineage>
</organism>
<name>A0AAD4GQX9_ASPNN</name>
<evidence type="ECO:0000313" key="5">
    <source>
        <dbReference type="Proteomes" id="UP001194746"/>
    </source>
</evidence>
<feature type="domain" description="Fumarylacetoacetase-like C-terminal" evidence="3">
    <location>
        <begin position="83"/>
        <end position="290"/>
    </location>
</feature>
<dbReference type="EMBL" id="VCAU01000110">
    <property type="protein sequence ID" value="KAF9884833.1"/>
    <property type="molecule type" value="Genomic_DNA"/>
</dbReference>
<evidence type="ECO:0000256" key="1">
    <source>
        <dbReference type="ARBA" id="ARBA00010211"/>
    </source>
</evidence>
<dbReference type="InterPro" id="IPR011234">
    <property type="entry name" value="Fumarylacetoacetase-like_C"/>
</dbReference>